<dbReference type="GO" id="GO:0005730">
    <property type="term" value="C:nucleolus"/>
    <property type="evidence" value="ECO:0007669"/>
    <property type="project" value="InterPro"/>
</dbReference>
<keyword evidence="6" id="KW-0378">Hydrolase</keyword>
<dbReference type="Gene3D" id="1.25.40.320">
    <property type="entry name" value="Peptidase M1, leukotriene A4 hydrolase/aminopeptidase C-terminal domain"/>
    <property type="match status" value="1"/>
</dbReference>
<evidence type="ECO:0000256" key="5">
    <source>
        <dbReference type="ARBA" id="ARBA00022723"/>
    </source>
</evidence>
<dbReference type="SUPFAM" id="SSF55486">
    <property type="entry name" value="Metalloproteases ('zincins'), catalytic domain"/>
    <property type="match status" value="1"/>
</dbReference>
<evidence type="ECO:0000313" key="10">
    <source>
        <dbReference type="EMBL" id="AMO02534.1"/>
    </source>
</evidence>
<evidence type="ECO:0000259" key="9">
    <source>
        <dbReference type="SMART" id="SM01263"/>
    </source>
</evidence>
<reference evidence="10" key="1">
    <citation type="submission" date="2015-04" db="EMBL/GenBank/DDBJ databases">
        <title>Proteases from Tityus serrulatus venom gland: venom proteases and peptide maturation.</title>
        <authorList>
            <person name="Carmo A.O."/>
            <person name="Martins A.P.V."/>
            <person name="Oliveira-Mendes B.B.R."/>
            <person name="Horta C.C.R."/>
            <person name="Dantas A.E."/>
            <person name="Kalapothakis E."/>
        </authorList>
    </citation>
    <scope>NUCLEOTIDE SEQUENCE</scope>
</reference>
<comment type="cofactor">
    <cofactor evidence="1">
        <name>Zn(2+)</name>
        <dbReference type="ChEBI" id="CHEBI:29105"/>
    </cofactor>
</comment>
<dbReference type="Gene3D" id="3.30.2010.30">
    <property type="match status" value="1"/>
</dbReference>
<dbReference type="InterPro" id="IPR027268">
    <property type="entry name" value="Peptidase_M4/M1_CTD_sf"/>
</dbReference>
<dbReference type="PANTHER" id="PTHR46627:SF1">
    <property type="entry name" value="AMINOPEPTIDASE O"/>
    <property type="match status" value="1"/>
</dbReference>
<dbReference type="GO" id="GO:0005886">
    <property type="term" value="C:plasma membrane"/>
    <property type="evidence" value="ECO:0007669"/>
    <property type="project" value="UniProtKB-SubCell"/>
</dbReference>
<organism evidence="10">
    <name type="scientific">Tityus serrulatus</name>
    <name type="common">Brazilian yellow scorpion</name>
    <dbReference type="NCBI Taxonomy" id="6887"/>
    <lineage>
        <taxon>Eukaryota</taxon>
        <taxon>Metazoa</taxon>
        <taxon>Ecdysozoa</taxon>
        <taxon>Arthropoda</taxon>
        <taxon>Chelicerata</taxon>
        <taxon>Arachnida</taxon>
        <taxon>Scorpiones</taxon>
        <taxon>Buthida</taxon>
        <taxon>Buthoidea</taxon>
        <taxon>Buthidae</taxon>
        <taxon>Tityus</taxon>
    </lineage>
</organism>
<dbReference type="PRINTS" id="PR00756">
    <property type="entry name" value="ALADIPTASE"/>
</dbReference>
<evidence type="ECO:0000256" key="7">
    <source>
        <dbReference type="ARBA" id="ARBA00022833"/>
    </source>
</evidence>
<dbReference type="InterPro" id="IPR038502">
    <property type="entry name" value="M1_LTA-4_hydro/amino_C_sf"/>
</dbReference>
<proteinExistence type="evidence at transcript level"/>
<evidence type="ECO:0000256" key="2">
    <source>
        <dbReference type="ARBA" id="ARBA00004609"/>
    </source>
</evidence>
<comment type="similarity">
    <text evidence="3">Belongs to the peptidase M1 family.</text>
</comment>
<dbReference type="GO" id="GO:0008270">
    <property type="term" value="F:zinc ion binding"/>
    <property type="evidence" value="ECO:0007669"/>
    <property type="project" value="InterPro"/>
</dbReference>
<dbReference type="Gene3D" id="1.10.390.10">
    <property type="entry name" value="Neutral Protease Domain 2"/>
    <property type="match status" value="1"/>
</dbReference>
<name>A0A1S5QN41_TITSE</name>
<feature type="domain" description="Peptidase M1 leukotriene A4 hydrolase/aminopeptidase C-terminal" evidence="9">
    <location>
        <begin position="543"/>
        <end position="697"/>
    </location>
</feature>
<dbReference type="InterPro" id="IPR042097">
    <property type="entry name" value="Aminopeptidase_N-like_N_sf"/>
</dbReference>
<keyword evidence="7" id="KW-0862">Zinc</keyword>
<evidence type="ECO:0000256" key="4">
    <source>
        <dbReference type="ARBA" id="ARBA00022670"/>
    </source>
</evidence>
<dbReference type="GO" id="GO:0070006">
    <property type="term" value="F:metalloaminopeptidase activity"/>
    <property type="evidence" value="ECO:0007669"/>
    <property type="project" value="InterPro"/>
</dbReference>
<evidence type="ECO:0000256" key="3">
    <source>
        <dbReference type="ARBA" id="ARBA00010136"/>
    </source>
</evidence>
<dbReference type="Pfam" id="PF01433">
    <property type="entry name" value="Peptidase_M1"/>
    <property type="match status" value="1"/>
</dbReference>
<accession>A0A1S5QN41</accession>
<keyword evidence="8" id="KW-0482">Metalloprotease</keyword>
<evidence type="ECO:0000256" key="6">
    <source>
        <dbReference type="ARBA" id="ARBA00022801"/>
    </source>
</evidence>
<dbReference type="InterPro" id="IPR015211">
    <property type="entry name" value="Peptidase_M1_C"/>
</dbReference>
<comment type="subcellular location">
    <subcellularLocation>
        <location evidence="2">Cell membrane</location>
        <topology evidence="2">Lipid-anchor</topology>
        <topology evidence="2">GPI-anchor</topology>
    </subcellularLocation>
</comment>
<sequence>MDDDQDLPLVSNVNDILVEHYTFRWKCDFHQKVLEGHVILRLKPVTENCKICTDECKEARKENCETICSLEINRDNAVNCAKHTPELQDCTVFKCILDCQDINIHKVTAIQNCTSTVKEESQVMNREESNYEDENCLNFYTDKWSLQIWKDNVFCAHKFPTLIKICYSTQPTGLSLLWVKTQNGHNCVYTYGAWINNRSIFPCQEPPTAMATWEACVIVDTDAVVLMSGDATPIITPENNGFKSYYYYTKMILPMSTLALAIGYWKEHCFDLIPHCRIFAPNILFDKAVEQFSHYLPRCINSAKFYLDQYPFPRIDILFVPRGFGSLGMANPNIIFLSQSLLTPDKSTCTRLAHEIAHAWFGLLIGALDWTEEWLSEGFATFMEDIFHAHALGMSPETEKDYSEVKYMLRLKTLQTELEHTDKELQILRPNQGEIPKEEKNGITISYIKNGQNIQKGFMQVHYLKGYFLLSHLCKLVGKDQFIQVLKEYIQNYKGQLVESKEIFNLYFTKFPSARNSIDMETIYTKWLQSSSLPMEVLNFKPSLNNCLYNDSIIEFNKWMVVNKIYLKTKSSKRRKVSWENFSTLQSEQLLIILERILDEENVSPDLFSALDRIYNFEERNADIRHRWCELIVKYHLDWGYLQVEQFLQDELAMGVYLYGELLNSELAVEQNLARKCFREMYSEMEPNYQITIQNMIED</sequence>
<dbReference type="InterPro" id="IPR001930">
    <property type="entry name" value="Peptidase_M1"/>
</dbReference>
<dbReference type="InterPro" id="IPR033577">
    <property type="entry name" value="AOPep"/>
</dbReference>
<dbReference type="SUPFAM" id="SSF48371">
    <property type="entry name" value="ARM repeat"/>
    <property type="match status" value="1"/>
</dbReference>
<dbReference type="EMBL" id="KR068517">
    <property type="protein sequence ID" value="AMO02534.1"/>
    <property type="molecule type" value="mRNA"/>
</dbReference>
<dbReference type="InterPro" id="IPR016024">
    <property type="entry name" value="ARM-type_fold"/>
</dbReference>
<protein>
    <submittedName>
        <fullName evidence="10">Aminopeptidase O</fullName>
    </submittedName>
</protein>
<dbReference type="Gene3D" id="2.60.40.1730">
    <property type="entry name" value="tricorn interacting facor f3 domain"/>
    <property type="match status" value="1"/>
</dbReference>
<keyword evidence="4" id="KW-0645">Protease</keyword>
<dbReference type="PANTHER" id="PTHR46627">
    <property type="entry name" value="AMINOPEPTIDASE O"/>
    <property type="match status" value="1"/>
</dbReference>
<dbReference type="AlphaFoldDB" id="A0A1S5QN41"/>
<evidence type="ECO:0000256" key="1">
    <source>
        <dbReference type="ARBA" id="ARBA00001947"/>
    </source>
</evidence>
<dbReference type="SMART" id="SM01263">
    <property type="entry name" value="Leuk-A4-hydro_C"/>
    <property type="match status" value="1"/>
</dbReference>
<keyword evidence="5" id="KW-0479">Metal-binding</keyword>
<keyword evidence="10" id="KW-0031">Aminopeptidase</keyword>
<dbReference type="InterPro" id="IPR014782">
    <property type="entry name" value="Peptidase_M1_dom"/>
</dbReference>
<dbReference type="SUPFAM" id="SSF63737">
    <property type="entry name" value="Leukotriene A4 hydrolase N-terminal domain"/>
    <property type="match status" value="1"/>
</dbReference>
<evidence type="ECO:0000256" key="8">
    <source>
        <dbReference type="ARBA" id="ARBA00023049"/>
    </source>
</evidence>
<dbReference type="GO" id="GO:0006508">
    <property type="term" value="P:proteolysis"/>
    <property type="evidence" value="ECO:0007669"/>
    <property type="project" value="UniProtKB-KW"/>
</dbReference>
<dbReference type="Pfam" id="PF09127">
    <property type="entry name" value="Leuk-A4-hydro_C"/>
    <property type="match status" value="1"/>
</dbReference>